<feature type="compositionally biased region" description="Basic residues" evidence="2">
    <location>
        <begin position="10"/>
        <end position="21"/>
    </location>
</feature>
<dbReference type="GeneID" id="87804521"/>
<feature type="compositionally biased region" description="Low complexity" evidence="2">
    <location>
        <begin position="1081"/>
        <end position="1091"/>
    </location>
</feature>
<feature type="compositionally biased region" description="Basic and acidic residues" evidence="2">
    <location>
        <begin position="108"/>
        <end position="124"/>
    </location>
</feature>
<dbReference type="InterPro" id="IPR035979">
    <property type="entry name" value="RBD_domain_sf"/>
</dbReference>
<feature type="compositionally biased region" description="Low complexity" evidence="2">
    <location>
        <begin position="342"/>
        <end position="354"/>
    </location>
</feature>
<evidence type="ECO:0000313" key="4">
    <source>
        <dbReference type="EMBL" id="WOO77702.1"/>
    </source>
</evidence>
<feature type="compositionally biased region" description="Low complexity" evidence="2">
    <location>
        <begin position="668"/>
        <end position="680"/>
    </location>
</feature>
<dbReference type="InterPro" id="IPR000504">
    <property type="entry name" value="RRM_dom"/>
</dbReference>
<dbReference type="GO" id="GO:0003723">
    <property type="term" value="F:RNA binding"/>
    <property type="evidence" value="ECO:0007669"/>
    <property type="project" value="UniProtKB-UniRule"/>
</dbReference>
<dbReference type="Gene3D" id="3.30.70.330">
    <property type="match status" value="1"/>
</dbReference>
<feature type="compositionally biased region" description="Basic and acidic residues" evidence="2">
    <location>
        <begin position="39"/>
        <end position="50"/>
    </location>
</feature>
<feature type="region of interest" description="Disordered" evidence="2">
    <location>
        <begin position="854"/>
        <end position="884"/>
    </location>
</feature>
<evidence type="ECO:0000256" key="2">
    <source>
        <dbReference type="SAM" id="MobiDB-lite"/>
    </source>
</evidence>
<protein>
    <recommendedName>
        <fullName evidence="3">RRM domain-containing protein</fullName>
    </recommendedName>
</protein>
<organism evidence="4 5">
    <name type="scientific">Vanrija pseudolonga</name>
    <dbReference type="NCBI Taxonomy" id="143232"/>
    <lineage>
        <taxon>Eukaryota</taxon>
        <taxon>Fungi</taxon>
        <taxon>Dikarya</taxon>
        <taxon>Basidiomycota</taxon>
        <taxon>Agaricomycotina</taxon>
        <taxon>Tremellomycetes</taxon>
        <taxon>Trichosporonales</taxon>
        <taxon>Trichosporonaceae</taxon>
        <taxon>Vanrija</taxon>
    </lineage>
</organism>
<dbReference type="AlphaFoldDB" id="A0AAF0Y1N8"/>
<dbReference type="CDD" id="cd00590">
    <property type="entry name" value="RRM_SF"/>
    <property type="match status" value="1"/>
</dbReference>
<reference evidence="4" key="1">
    <citation type="submission" date="2023-10" db="EMBL/GenBank/DDBJ databases">
        <authorList>
            <person name="Noh H."/>
        </authorList>
    </citation>
    <scope>NUCLEOTIDE SEQUENCE</scope>
    <source>
        <strain evidence="4">DUCC4014</strain>
    </source>
</reference>
<dbReference type="RefSeq" id="XP_062623734.1">
    <property type="nucleotide sequence ID" value="XM_062767750.1"/>
</dbReference>
<feature type="domain" description="RRM" evidence="3">
    <location>
        <begin position="753"/>
        <end position="831"/>
    </location>
</feature>
<sequence length="1267" mass="136753">MSARGTERLKPKRTTSKKSKGKAAASVAGESRLSPIEDSPVKKPAPKDKATSPVIFPHLLVLMPAGHKKMSPMPPVIDKPPSVRDRDRGRSVPKAPAQSIPKQQEAPRFSEAESSARRYPEPRQHGTLPPTATWGNDSSRPHGPPPAHAPHRNFSLPTKYGGRPPRQSQNRDCNNTEVANPRPWGQSEHTTAEEDDGGWGHDFSVSKWISNLPVGPPSSAPSQIQDGASSDEQSVAPSQAHSPAPSRPDSAPPQRAPVTVFYSDDEEAVPQGRRSTASTEGNESSPAEEGASNEASDEASDGGSATGKKEVSAEKDRVATARGKEPYPEAPAPARRGRDVSRGSGLTSLRLSKPLPDPPKKLPWGVLNNPAKFWKRDPHPTTSPIFASRRLYVRAPFPIRTVEFKELAANHFARYGTIRCIIPNRHHDGQGDALFVIYEEEESVHKVLEDPYSARCLHKSTSRSAIIEITLKIKTVPAEVQLRAVWVNITGPRHDSRSRSASPRGFDMAVNSEREEMEQQPLPPSLSIWAIPFLTPSGRTVMRIHINGHGVKNEHFEQARLQALETGGEAQLVKEFDLGRRVREKEFLPDLIDCFCDVHETIKPSGDSKGWIFLVSPAREADFMLNKLKSIPGVSARYAMESDGEGRYRVGTSASPPRSPQDGESGQSGASAPAEGVAAEGEGGVPLSPSEKAKTPTWATPTRTILDTGVKTPSPSSPEFIHPHLRAQVLPTYKGRLLREEYVDGEPKYFDDAAIFVGRLVKNQETHLSLLKRFERYGKIVTIEYNPGSTQSTYATARVLFQTADGASKAIQYEDNAVSFGSAIKVEPRKVLPIDVQARKMYVDPIGRAMSPTMAAQYSPPSPEVSRTPPAARTPPSVRTPPTMTPISQATIPLPLPWMHQQHQQQPSNAPMQQTHDPTMVPWFHPQFMFPGGGMQHGGYNPSQVAHAPTIYPMWLPFPIGFNLGPSQPQTHMPSTIPPSSAPPESVAADPSVHSMSTAPVQEPAMKQAESNPASAISAPDTNHPRVLGTKFEDGLLKPIYDADELKRWREANGIKEEQPAAVAPPPPDAPPSTPAHSEHLPLLPLSSGGHDTPASLSFNVTVTPPSIQTNLTGGDLASTPTRPSPHSLPESPPSRFGGGNRFQEPSTRGVAGRLPGDFVGGAPGGGYQSETGRLSGPLGQFPPSGGWGRRDYGPPRDYGGPRYPYPGGPATYSGGGGPVTNSGWPQRSGPRQYGGGRANDQWASQAMPDPAAAKAIPSDEDDTGGW</sequence>
<feature type="compositionally biased region" description="Gly residues" evidence="2">
    <location>
        <begin position="1159"/>
        <end position="1168"/>
    </location>
</feature>
<feature type="region of interest" description="Disordered" evidence="2">
    <location>
        <begin position="644"/>
        <end position="698"/>
    </location>
</feature>
<accession>A0AAF0Y1N8</accession>
<gene>
    <name evidence="4" type="ORF">LOC62_01G001264</name>
</gene>
<dbReference type="PROSITE" id="PS50102">
    <property type="entry name" value="RRM"/>
    <property type="match status" value="1"/>
</dbReference>
<feature type="region of interest" description="Disordered" evidence="2">
    <location>
        <begin position="966"/>
        <end position="1025"/>
    </location>
</feature>
<feature type="compositionally biased region" description="Polar residues" evidence="2">
    <location>
        <begin position="1095"/>
        <end position="1113"/>
    </location>
</feature>
<name>A0AAF0Y1N8_9TREE</name>
<feature type="region of interest" description="Disordered" evidence="2">
    <location>
        <begin position="1057"/>
        <end position="1267"/>
    </location>
</feature>
<dbReference type="Proteomes" id="UP000827549">
    <property type="component" value="Chromosome 1"/>
</dbReference>
<proteinExistence type="predicted"/>
<feature type="compositionally biased region" description="Basic and acidic residues" evidence="2">
    <location>
        <begin position="307"/>
        <end position="327"/>
    </location>
</feature>
<dbReference type="InterPro" id="IPR012677">
    <property type="entry name" value="Nucleotide-bd_a/b_plait_sf"/>
</dbReference>
<feature type="compositionally biased region" description="Low complexity" evidence="2">
    <location>
        <begin position="22"/>
        <end position="31"/>
    </location>
</feature>
<feature type="compositionally biased region" description="Polar residues" evidence="2">
    <location>
        <begin position="220"/>
        <end position="241"/>
    </location>
</feature>
<keyword evidence="5" id="KW-1185">Reference proteome</keyword>
<feature type="compositionally biased region" description="Pro residues" evidence="2">
    <location>
        <begin position="1063"/>
        <end position="1074"/>
    </location>
</feature>
<evidence type="ECO:0000259" key="3">
    <source>
        <dbReference type="PROSITE" id="PS50102"/>
    </source>
</evidence>
<dbReference type="SUPFAM" id="SSF54928">
    <property type="entry name" value="RNA-binding domain, RBD"/>
    <property type="match status" value="1"/>
</dbReference>
<feature type="compositionally biased region" description="Basic and acidic residues" evidence="2">
    <location>
        <begin position="81"/>
        <end position="90"/>
    </location>
</feature>
<feature type="compositionally biased region" description="Polar residues" evidence="2">
    <location>
        <begin position="652"/>
        <end position="667"/>
    </location>
</feature>
<feature type="region of interest" description="Disordered" evidence="2">
    <location>
        <begin position="1"/>
        <end position="362"/>
    </location>
</feature>
<evidence type="ECO:0000256" key="1">
    <source>
        <dbReference type="PROSITE-ProRule" id="PRU00176"/>
    </source>
</evidence>
<keyword evidence="1" id="KW-0694">RNA-binding</keyword>
<feature type="compositionally biased region" description="Low complexity" evidence="2">
    <location>
        <begin position="983"/>
        <end position="992"/>
    </location>
</feature>
<evidence type="ECO:0000313" key="5">
    <source>
        <dbReference type="Proteomes" id="UP000827549"/>
    </source>
</evidence>
<feature type="compositionally biased region" description="Polar residues" evidence="2">
    <location>
        <begin position="166"/>
        <end position="178"/>
    </location>
</feature>
<dbReference type="EMBL" id="CP086714">
    <property type="protein sequence ID" value="WOO77702.1"/>
    <property type="molecule type" value="Genomic_DNA"/>
</dbReference>
<feature type="compositionally biased region" description="Polar residues" evidence="2">
    <location>
        <begin position="273"/>
        <end position="285"/>
    </location>
</feature>